<name>A0A6P7U412_9MOLL</name>
<dbReference type="Proteomes" id="UP000515154">
    <property type="component" value="Linkage group LG2"/>
</dbReference>
<dbReference type="PANTHER" id="PTHR14907">
    <property type="entry name" value="FI14130P"/>
    <property type="match status" value="1"/>
</dbReference>
<feature type="compositionally biased region" description="Polar residues" evidence="2">
    <location>
        <begin position="367"/>
        <end position="390"/>
    </location>
</feature>
<dbReference type="InterPro" id="IPR057953">
    <property type="entry name" value="SAPC2_N"/>
</dbReference>
<feature type="region of interest" description="Disordered" evidence="2">
    <location>
        <begin position="362"/>
        <end position="395"/>
    </location>
</feature>
<reference evidence="5" key="1">
    <citation type="submission" date="2025-08" db="UniProtKB">
        <authorList>
            <consortium name="RefSeq"/>
        </authorList>
    </citation>
    <scope>IDENTIFICATION</scope>
</reference>
<evidence type="ECO:0000259" key="3">
    <source>
        <dbReference type="Pfam" id="PF25825"/>
    </source>
</evidence>
<evidence type="ECO:0000313" key="5">
    <source>
        <dbReference type="RefSeq" id="XP_029655651.1"/>
    </source>
</evidence>
<feature type="compositionally biased region" description="Basic and acidic residues" evidence="2">
    <location>
        <begin position="428"/>
        <end position="452"/>
    </location>
</feature>
<organism evidence="4 5">
    <name type="scientific">Octopus sinensis</name>
    <name type="common">East Asian common octopus</name>
    <dbReference type="NCBI Taxonomy" id="2607531"/>
    <lineage>
        <taxon>Eukaryota</taxon>
        <taxon>Metazoa</taxon>
        <taxon>Spiralia</taxon>
        <taxon>Lophotrochozoa</taxon>
        <taxon>Mollusca</taxon>
        <taxon>Cephalopoda</taxon>
        <taxon>Coleoidea</taxon>
        <taxon>Octopodiformes</taxon>
        <taxon>Octopoda</taxon>
        <taxon>Incirrata</taxon>
        <taxon>Octopodidae</taxon>
        <taxon>Octopus</taxon>
    </lineage>
</organism>
<proteinExistence type="predicted"/>
<dbReference type="Pfam" id="PF25825">
    <property type="entry name" value="SAPC2_N"/>
    <property type="match status" value="1"/>
</dbReference>
<dbReference type="PANTHER" id="PTHR14907:SF2">
    <property type="entry name" value="SUPPRESSOR APC DOMAIN-CONTAINING PROTEIN 2"/>
    <property type="match status" value="1"/>
</dbReference>
<dbReference type="SUPFAM" id="SSF47473">
    <property type="entry name" value="EF-hand"/>
    <property type="match status" value="1"/>
</dbReference>
<gene>
    <name evidence="5" type="primary">LOC115229435</name>
</gene>
<dbReference type="Pfam" id="PF11414">
    <property type="entry name" value="Suppressor_APC"/>
    <property type="match status" value="1"/>
</dbReference>
<dbReference type="AlphaFoldDB" id="A0A6P7U412"/>
<dbReference type="RefSeq" id="XP_029655651.1">
    <property type="nucleotide sequence ID" value="XM_029799791.2"/>
</dbReference>
<evidence type="ECO:0000256" key="2">
    <source>
        <dbReference type="SAM" id="MobiDB-lite"/>
    </source>
</evidence>
<feature type="compositionally biased region" description="Polar residues" evidence="2">
    <location>
        <begin position="322"/>
        <end position="335"/>
    </location>
</feature>
<evidence type="ECO:0000256" key="1">
    <source>
        <dbReference type="SAM" id="Coils"/>
    </source>
</evidence>
<feature type="region of interest" description="Disordered" evidence="2">
    <location>
        <begin position="322"/>
        <end position="343"/>
    </location>
</feature>
<sequence>MSHIDSSHQQQYQSINSNTSLCNLKNSNTTDDLPKQFVSSLRILFDILDENHSGYVRLLDIESRWKEDGVKGLPPGVVDALRKVTPPNGYLNFDRFVAGLKLVLWRNRLDDSHNNTDVEQSDQDGVFLGKENKLNNYNDEKNMNFTGSQEQYGHINLSPNIDGQFFNRHHNTAADVFNSSLTPATGITNVPGRLGSSQHTTLGHQNSATNVTTNVHSSGHQHNTHYQTSASHYNSSNTHYNTPVNSNHDTSRYNNNNSLQSIGTGVGNNAVSNDKFTHNQRLPCLTRSADRPPLQSRQVSHSHLQYNTDTQEPFATDQASLPTHASNTHQRSLSPPQVPPRDQSKANILNELKLWQKQRMKHVTPTAAESQNTNRYTSSKWNSGRNISANESKDADRNIYERGETKLPMVVFENVEANIDNITSQQRRNIDEPKPQKLGDSKHGNRRWDGRRHTLTSGVDHSMIKRMRQLEEEKEILEQGMEIVQSAKRWYQKQIASVDDKQKVAAWSSYNDSSLEANQERMNFQKTRISEVNQQLRALIESSEKGFPLHMNLAVSNIGQTIPSEEGRMKMLKEQNRQLTQEISTKCDKITLLEQEKSALIRELFESRSQNKPNLDDTTFM</sequence>
<feature type="region of interest" description="Disordered" evidence="2">
    <location>
        <begin position="423"/>
        <end position="453"/>
    </location>
</feature>
<feature type="region of interest" description="Disordered" evidence="2">
    <location>
        <begin position="209"/>
        <end position="303"/>
    </location>
</feature>
<keyword evidence="1" id="KW-0175">Coiled coil</keyword>
<feature type="coiled-coil region" evidence="1">
    <location>
        <begin position="562"/>
        <end position="596"/>
    </location>
</feature>
<dbReference type="KEGG" id="osn:115229435"/>
<feature type="domain" description="Suppressor APC" evidence="3">
    <location>
        <begin position="32"/>
        <end position="109"/>
    </location>
</feature>
<dbReference type="InterPro" id="IPR026828">
    <property type="entry name" value="SAPC2_1/2"/>
</dbReference>
<accession>A0A6P7U412</accession>
<evidence type="ECO:0000313" key="4">
    <source>
        <dbReference type="Proteomes" id="UP000515154"/>
    </source>
</evidence>
<dbReference type="InterPro" id="IPR011992">
    <property type="entry name" value="EF-hand-dom_pair"/>
</dbReference>
<keyword evidence="4" id="KW-1185">Reference proteome</keyword>
<feature type="compositionally biased region" description="Polar residues" evidence="2">
    <location>
        <begin position="209"/>
        <end position="274"/>
    </location>
</feature>
<protein>
    <submittedName>
        <fullName evidence="5">Uncharacterized protein DDB_G0283357-like isoform X1</fullName>
    </submittedName>
</protein>